<dbReference type="GO" id="GO:0004198">
    <property type="term" value="F:calcium-dependent cysteine-type endopeptidase activity"/>
    <property type="evidence" value="ECO:0007669"/>
    <property type="project" value="InterPro"/>
</dbReference>
<dbReference type="InterPro" id="IPR022682">
    <property type="entry name" value="Calpain_domain_III"/>
</dbReference>
<feature type="domain" description="Peptidase C2 calpain" evidence="2">
    <location>
        <begin position="39"/>
        <end position="121"/>
    </location>
</feature>
<evidence type="ECO:0000256" key="1">
    <source>
        <dbReference type="ARBA" id="ARBA00007623"/>
    </source>
</evidence>
<reference evidence="5" key="1">
    <citation type="submission" date="2017-02" db="UniProtKB">
        <authorList>
            <consortium name="WormBaseParasite"/>
        </authorList>
    </citation>
    <scope>IDENTIFICATION</scope>
</reference>
<evidence type="ECO:0000313" key="3">
    <source>
        <dbReference type="EMBL" id="VDK29729.1"/>
    </source>
</evidence>
<dbReference type="PANTHER" id="PTHR10183">
    <property type="entry name" value="CALPAIN"/>
    <property type="match status" value="1"/>
</dbReference>
<dbReference type="SMART" id="SM00720">
    <property type="entry name" value="calpain_III"/>
    <property type="match status" value="1"/>
</dbReference>
<comment type="similarity">
    <text evidence="1">Belongs to the peptidase C2 family.</text>
</comment>
<dbReference type="InterPro" id="IPR022684">
    <property type="entry name" value="Calpain_cysteine_protease"/>
</dbReference>
<dbReference type="AlphaFoldDB" id="A0A0M3JJT3"/>
<reference evidence="3 4" key="2">
    <citation type="submission" date="2018-11" db="EMBL/GenBank/DDBJ databases">
        <authorList>
            <consortium name="Pathogen Informatics"/>
        </authorList>
    </citation>
    <scope>NUCLEOTIDE SEQUENCE [LARGE SCALE GENOMIC DNA]</scope>
</reference>
<dbReference type="GO" id="GO:0006508">
    <property type="term" value="P:proteolysis"/>
    <property type="evidence" value="ECO:0007669"/>
    <property type="project" value="InterPro"/>
</dbReference>
<dbReference type="PANTHER" id="PTHR10183:SF419">
    <property type="entry name" value="CALPAIN CLP-1"/>
    <property type="match status" value="1"/>
</dbReference>
<organism evidence="5">
    <name type="scientific">Anisakis simplex</name>
    <name type="common">Herring worm</name>
    <dbReference type="NCBI Taxonomy" id="6269"/>
    <lineage>
        <taxon>Eukaryota</taxon>
        <taxon>Metazoa</taxon>
        <taxon>Ecdysozoa</taxon>
        <taxon>Nematoda</taxon>
        <taxon>Chromadorea</taxon>
        <taxon>Rhabditida</taxon>
        <taxon>Spirurina</taxon>
        <taxon>Ascaridomorpha</taxon>
        <taxon>Ascaridoidea</taxon>
        <taxon>Anisakidae</taxon>
        <taxon>Anisakis</taxon>
        <taxon>Anisakis simplex complex</taxon>
    </lineage>
</organism>
<protein>
    <submittedName>
        <fullName evidence="5">Calpain_III domain-containing protein</fullName>
    </submittedName>
</protein>
<evidence type="ECO:0000259" key="2">
    <source>
        <dbReference type="SMART" id="SM00720"/>
    </source>
</evidence>
<keyword evidence="4" id="KW-1185">Reference proteome</keyword>
<dbReference type="WBParaSite" id="ASIM_0000790401-mRNA-1">
    <property type="protein sequence ID" value="ASIM_0000790401-mRNA-1"/>
    <property type="gene ID" value="ASIM_0000790401"/>
</dbReference>
<dbReference type="OrthoDB" id="424753at2759"/>
<dbReference type="Proteomes" id="UP000267096">
    <property type="component" value="Unassembled WGS sequence"/>
</dbReference>
<dbReference type="SUPFAM" id="SSF49758">
    <property type="entry name" value="Calpain large subunit, middle domain (domain III)"/>
    <property type="match status" value="1"/>
</dbReference>
<dbReference type="InterPro" id="IPR036213">
    <property type="entry name" value="Calpain_III_sf"/>
</dbReference>
<dbReference type="EMBL" id="UYRR01019058">
    <property type="protein sequence ID" value="VDK29729.1"/>
    <property type="molecule type" value="Genomic_DNA"/>
</dbReference>
<dbReference type="InterPro" id="IPR022683">
    <property type="entry name" value="Calpain_III"/>
</dbReference>
<sequence>MSFDDFMKHYDKMEICNLGPDVMEEVRQMTGVAMEDAKHWNARSHLGIWSGETAGGCRNFLNSFANNPQFGMELSEPDPDDADGLCTVIVAVLQKNRRELKPKGLDNLAIGFAVYEVLIQS</sequence>
<proteinExistence type="inferred from homology"/>
<gene>
    <name evidence="3" type="ORF">ASIM_LOCUS7665</name>
</gene>
<name>A0A0M3JJT3_ANISI</name>
<accession>A0A0M3JJT3</accession>
<dbReference type="Pfam" id="PF01067">
    <property type="entry name" value="Calpain_III"/>
    <property type="match status" value="1"/>
</dbReference>
<evidence type="ECO:0000313" key="4">
    <source>
        <dbReference type="Proteomes" id="UP000267096"/>
    </source>
</evidence>
<evidence type="ECO:0000313" key="5">
    <source>
        <dbReference type="WBParaSite" id="ASIM_0000790401-mRNA-1"/>
    </source>
</evidence>
<dbReference type="Gene3D" id="2.60.120.380">
    <property type="match status" value="1"/>
</dbReference>
<dbReference type="GO" id="GO:0005737">
    <property type="term" value="C:cytoplasm"/>
    <property type="evidence" value="ECO:0007669"/>
    <property type="project" value="TreeGrafter"/>
</dbReference>